<dbReference type="Pfam" id="PF01148">
    <property type="entry name" value="CTP_transf_1"/>
    <property type="match status" value="1"/>
</dbReference>
<evidence type="ECO:0000313" key="25">
    <source>
        <dbReference type="EMBL" id="SEH75859.1"/>
    </source>
</evidence>
<evidence type="ECO:0000256" key="12">
    <source>
        <dbReference type="ARBA" id="ARBA00022695"/>
    </source>
</evidence>
<keyword evidence="15 24" id="KW-0472">Membrane</keyword>
<keyword evidence="16" id="KW-0594">Phospholipid biosynthesis</keyword>
<protein>
    <recommendedName>
        <fullName evidence="7">Phosphatidate cytidylyltransferase</fullName>
        <ecNumber evidence="6">2.7.7.41</ecNumber>
    </recommendedName>
    <alternativeName>
        <fullName evidence="20">CDP-DAG synthase</fullName>
    </alternativeName>
    <alternativeName>
        <fullName evidence="22">CDP-DG synthase</fullName>
    </alternativeName>
    <alternativeName>
        <fullName evidence="18">CDP-diacylglycerol synthase</fullName>
    </alternativeName>
    <alternativeName>
        <fullName evidence="21">CDP-diglyceride pyrophosphorylase</fullName>
    </alternativeName>
    <alternativeName>
        <fullName evidence="23">CDP-diglyceride synthase</fullName>
    </alternativeName>
    <alternativeName>
        <fullName evidence="19">CTP:phosphatidate cytidylyltransferase</fullName>
    </alternativeName>
</protein>
<evidence type="ECO:0000256" key="22">
    <source>
        <dbReference type="ARBA" id="ARBA00032743"/>
    </source>
</evidence>
<name>A0A1H6KKK8_9FLAO</name>
<feature type="transmembrane region" description="Helical" evidence="24">
    <location>
        <begin position="199"/>
        <end position="219"/>
    </location>
</feature>
<comment type="similarity">
    <text evidence="5">Belongs to the CDS family.</text>
</comment>
<keyword evidence="17" id="KW-1208">Phospholipid metabolism</keyword>
<evidence type="ECO:0000256" key="4">
    <source>
        <dbReference type="ARBA" id="ARBA00005189"/>
    </source>
</evidence>
<reference evidence="25 26" key="1">
    <citation type="submission" date="2016-10" db="EMBL/GenBank/DDBJ databases">
        <authorList>
            <person name="de Groot N.N."/>
        </authorList>
    </citation>
    <scope>NUCLEOTIDE SEQUENCE [LARGE SCALE GENOMIC DNA]</scope>
    <source>
        <strain evidence="25 26">CGMCC 1.10825</strain>
    </source>
</reference>
<keyword evidence="8" id="KW-1003">Cell membrane</keyword>
<evidence type="ECO:0000256" key="10">
    <source>
        <dbReference type="ARBA" id="ARBA00022679"/>
    </source>
</evidence>
<comment type="subcellular location">
    <subcellularLocation>
        <location evidence="2">Cell membrane</location>
        <topology evidence="2">Multi-pass membrane protein</topology>
    </subcellularLocation>
</comment>
<evidence type="ECO:0000256" key="13">
    <source>
        <dbReference type="ARBA" id="ARBA00022989"/>
    </source>
</evidence>
<dbReference type="EC" id="2.7.7.41" evidence="6"/>
<evidence type="ECO:0000256" key="2">
    <source>
        <dbReference type="ARBA" id="ARBA00004651"/>
    </source>
</evidence>
<feature type="transmembrane region" description="Helical" evidence="24">
    <location>
        <begin position="12"/>
        <end position="41"/>
    </location>
</feature>
<keyword evidence="12 25" id="KW-0548">Nucleotidyltransferase</keyword>
<keyword evidence="14" id="KW-0443">Lipid metabolism</keyword>
<evidence type="ECO:0000256" key="14">
    <source>
        <dbReference type="ARBA" id="ARBA00023098"/>
    </source>
</evidence>
<evidence type="ECO:0000256" key="9">
    <source>
        <dbReference type="ARBA" id="ARBA00022516"/>
    </source>
</evidence>
<dbReference type="OrthoDB" id="9799199at2"/>
<evidence type="ECO:0000256" key="21">
    <source>
        <dbReference type="ARBA" id="ARBA00032396"/>
    </source>
</evidence>
<evidence type="ECO:0000256" key="23">
    <source>
        <dbReference type="ARBA" id="ARBA00033406"/>
    </source>
</evidence>
<evidence type="ECO:0000256" key="24">
    <source>
        <dbReference type="SAM" id="Phobius"/>
    </source>
</evidence>
<evidence type="ECO:0000256" key="5">
    <source>
        <dbReference type="ARBA" id="ARBA00010185"/>
    </source>
</evidence>
<evidence type="ECO:0000256" key="20">
    <source>
        <dbReference type="ARBA" id="ARBA00032253"/>
    </source>
</evidence>
<sequence>MNEVVKRTLSGILYIALLVGAILFSKDTFLILFGFFYIVAVFEFCRLYQINKITGYAISVIFALSLFFINNNTLNSTYLIVLPFSCYLIIDLFQNQFSKENSTIKKYLHLIGYVVIPFLIITQLPYLNEAYTPLLILSIFIMIWCNDTFAYICGKLLGKHKLYEKISPKKTIEGFIGGVVFTQIAAFVIFKFTNTQASLLFWILIGLAISVLGTVGDLVESKYKRQAGIKDSGAIMPGHGGILDRLDSILFAAPFLFLIYKIVM</sequence>
<keyword evidence="11 24" id="KW-0812">Transmembrane</keyword>
<evidence type="ECO:0000256" key="7">
    <source>
        <dbReference type="ARBA" id="ARBA00019373"/>
    </source>
</evidence>
<dbReference type="EMBL" id="FNXE01000014">
    <property type="protein sequence ID" value="SEH75859.1"/>
    <property type="molecule type" value="Genomic_DNA"/>
</dbReference>
<evidence type="ECO:0000256" key="1">
    <source>
        <dbReference type="ARBA" id="ARBA00001698"/>
    </source>
</evidence>
<dbReference type="PANTHER" id="PTHR46382">
    <property type="entry name" value="PHOSPHATIDATE CYTIDYLYLTRANSFERASE"/>
    <property type="match status" value="1"/>
</dbReference>
<evidence type="ECO:0000256" key="8">
    <source>
        <dbReference type="ARBA" id="ARBA00022475"/>
    </source>
</evidence>
<feature type="transmembrane region" description="Helical" evidence="24">
    <location>
        <begin position="133"/>
        <end position="153"/>
    </location>
</feature>
<keyword evidence="13 24" id="KW-1133">Transmembrane helix</keyword>
<dbReference type="GO" id="GO:0004605">
    <property type="term" value="F:phosphatidate cytidylyltransferase activity"/>
    <property type="evidence" value="ECO:0007669"/>
    <property type="project" value="UniProtKB-EC"/>
</dbReference>
<proteinExistence type="inferred from homology"/>
<feature type="transmembrane region" description="Helical" evidence="24">
    <location>
        <begin position="174"/>
        <end position="193"/>
    </location>
</feature>
<dbReference type="RefSeq" id="WP_091097533.1">
    <property type="nucleotide sequence ID" value="NZ_FNXE01000014.1"/>
</dbReference>
<feature type="transmembrane region" description="Helical" evidence="24">
    <location>
        <begin position="53"/>
        <end position="70"/>
    </location>
</feature>
<dbReference type="STRING" id="1159016.SAMN02927937_01247"/>
<evidence type="ECO:0000256" key="17">
    <source>
        <dbReference type="ARBA" id="ARBA00023264"/>
    </source>
</evidence>
<dbReference type="GO" id="GO:0005886">
    <property type="term" value="C:plasma membrane"/>
    <property type="evidence" value="ECO:0007669"/>
    <property type="project" value="UniProtKB-SubCell"/>
</dbReference>
<evidence type="ECO:0000256" key="18">
    <source>
        <dbReference type="ARBA" id="ARBA00029893"/>
    </source>
</evidence>
<dbReference type="PANTHER" id="PTHR46382:SF1">
    <property type="entry name" value="PHOSPHATIDATE CYTIDYLYLTRANSFERASE"/>
    <property type="match status" value="1"/>
</dbReference>
<gene>
    <name evidence="25" type="ORF">SAMN02927937_01247</name>
</gene>
<evidence type="ECO:0000256" key="6">
    <source>
        <dbReference type="ARBA" id="ARBA00012487"/>
    </source>
</evidence>
<feature type="transmembrane region" description="Helical" evidence="24">
    <location>
        <begin position="246"/>
        <end position="263"/>
    </location>
</feature>
<evidence type="ECO:0000256" key="11">
    <source>
        <dbReference type="ARBA" id="ARBA00022692"/>
    </source>
</evidence>
<evidence type="ECO:0000256" key="3">
    <source>
        <dbReference type="ARBA" id="ARBA00005119"/>
    </source>
</evidence>
<keyword evidence="26" id="KW-1185">Reference proteome</keyword>
<evidence type="ECO:0000256" key="19">
    <source>
        <dbReference type="ARBA" id="ARBA00031825"/>
    </source>
</evidence>
<comment type="pathway">
    <text evidence="4">Lipid metabolism.</text>
</comment>
<organism evidence="25 26">
    <name type="scientific">Paenimyroides marinum</name>
    <dbReference type="NCBI Taxonomy" id="1159016"/>
    <lineage>
        <taxon>Bacteria</taxon>
        <taxon>Pseudomonadati</taxon>
        <taxon>Bacteroidota</taxon>
        <taxon>Flavobacteriia</taxon>
        <taxon>Flavobacteriales</taxon>
        <taxon>Flavobacteriaceae</taxon>
        <taxon>Paenimyroides</taxon>
    </lineage>
</organism>
<accession>A0A1H6KKK8</accession>
<keyword evidence="10 25" id="KW-0808">Transferase</keyword>
<dbReference type="GO" id="GO:0016024">
    <property type="term" value="P:CDP-diacylglycerol biosynthetic process"/>
    <property type="evidence" value="ECO:0007669"/>
    <property type="project" value="TreeGrafter"/>
</dbReference>
<comment type="pathway">
    <text evidence="3">Phospholipid metabolism; CDP-diacylglycerol biosynthesis; CDP-diacylglycerol from sn-glycerol 3-phosphate: step 3/3.</text>
</comment>
<evidence type="ECO:0000313" key="26">
    <source>
        <dbReference type="Proteomes" id="UP000199634"/>
    </source>
</evidence>
<keyword evidence="9" id="KW-0444">Lipid biosynthesis</keyword>
<comment type="catalytic activity">
    <reaction evidence="1">
        <text>a 1,2-diacyl-sn-glycero-3-phosphate + CTP + H(+) = a CDP-1,2-diacyl-sn-glycerol + diphosphate</text>
        <dbReference type="Rhea" id="RHEA:16229"/>
        <dbReference type="ChEBI" id="CHEBI:15378"/>
        <dbReference type="ChEBI" id="CHEBI:33019"/>
        <dbReference type="ChEBI" id="CHEBI:37563"/>
        <dbReference type="ChEBI" id="CHEBI:58332"/>
        <dbReference type="ChEBI" id="CHEBI:58608"/>
        <dbReference type="EC" id="2.7.7.41"/>
    </reaction>
</comment>
<feature type="transmembrane region" description="Helical" evidence="24">
    <location>
        <begin position="76"/>
        <end position="95"/>
    </location>
</feature>
<evidence type="ECO:0000256" key="15">
    <source>
        <dbReference type="ARBA" id="ARBA00023136"/>
    </source>
</evidence>
<dbReference type="Proteomes" id="UP000199634">
    <property type="component" value="Unassembled WGS sequence"/>
</dbReference>
<evidence type="ECO:0000256" key="16">
    <source>
        <dbReference type="ARBA" id="ARBA00023209"/>
    </source>
</evidence>
<feature type="transmembrane region" description="Helical" evidence="24">
    <location>
        <begin position="107"/>
        <end position="127"/>
    </location>
</feature>
<dbReference type="AlphaFoldDB" id="A0A1H6KKK8"/>